<name>A0A8J5R0P4_9HYME</name>
<accession>A0A8J5R0P4</accession>
<gene>
    <name evidence="11" type="ORF">G9C98_001673</name>
</gene>
<organism evidence="11 12">
    <name type="scientific">Cotesia typhae</name>
    <dbReference type="NCBI Taxonomy" id="2053667"/>
    <lineage>
        <taxon>Eukaryota</taxon>
        <taxon>Metazoa</taxon>
        <taxon>Ecdysozoa</taxon>
        <taxon>Arthropoda</taxon>
        <taxon>Hexapoda</taxon>
        <taxon>Insecta</taxon>
        <taxon>Pterygota</taxon>
        <taxon>Neoptera</taxon>
        <taxon>Endopterygota</taxon>
        <taxon>Hymenoptera</taxon>
        <taxon>Apocrita</taxon>
        <taxon>Ichneumonoidea</taxon>
        <taxon>Braconidae</taxon>
        <taxon>Microgastrinae</taxon>
        <taxon>Cotesia</taxon>
    </lineage>
</organism>
<feature type="transmembrane region" description="Helical" evidence="10">
    <location>
        <begin position="51"/>
        <end position="69"/>
    </location>
</feature>
<feature type="transmembrane region" description="Helical" evidence="10">
    <location>
        <begin position="178"/>
        <end position="198"/>
    </location>
</feature>
<evidence type="ECO:0000256" key="5">
    <source>
        <dbReference type="ARBA" id="ARBA00022725"/>
    </source>
</evidence>
<reference evidence="11" key="1">
    <citation type="submission" date="2020-03" db="EMBL/GenBank/DDBJ databases">
        <authorList>
            <person name="Chebbi M.A."/>
            <person name="Drezen J.M."/>
        </authorList>
    </citation>
    <scope>NUCLEOTIDE SEQUENCE</scope>
    <source>
        <tissue evidence="11">Whole body</tissue>
    </source>
</reference>
<evidence type="ECO:0000256" key="2">
    <source>
        <dbReference type="ARBA" id="ARBA00022475"/>
    </source>
</evidence>
<dbReference type="Proteomes" id="UP000729913">
    <property type="component" value="Unassembled WGS sequence"/>
</dbReference>
<dbReference type="AlphaFoldDB" id="A0A8J5R0P4"/>
<keyword evidence="8" id="KW-0675">Receptor</keyword>
<keyword evidence="3" id="KW-0716">Sensory transduction</keyword>
<feature type="transmembrane region" description="Helical" evidence="10">
    <location>
        <begin position="81"/>
        <end position="101"/>
    </location>
</feature>
<sequence>MVDRAEDVRDTCEQLLNIELIVLQLIGLKSMRNAFRDNIEIYIKFSYKEGFISSLGVSVFMLYVYSGFWTLHLVGYDDISFAAEVITVILSASMCMIKVLAEDFKLEAYKDKNIKSITDFNAIIGLIKRHRHILGLCKQIEILFNPIIFFTVLLNGIDLCCCIFTLDKEASEGHWPKFARSIAHAMTLLIQIIIYCNFAHRATEMTKSITTSIYNSPWMECDKKVKKLLMITTMRANKEYKFMAYGLLILDREQMTR</sequence>
<evidence type="ECO:0000313" key="12">
    <source>
        <dbReference type="Proteomes" id="UP000729913"/>
    </source>
</evidence>
<dbReference type="Pfam" id="PF02949">
    <property type="entry name" value="7tm_6"/>
    <property type="match status" value="1"/>
</dbReference>
<keyword evidence="5" id="KW-0552">Olfaction</keyword>
<comment type="caution">
    <text evidence="11">The sequence shown here is derived from an EMBL/GenBank/DDBJ whole genome shotgun (WGS) entry which is preliminary data.</text>
</comment>
<evidence type="ECO:0000256" key="7">
    <source>
        <dbReference type="ARBA" id="ARBA00023136"/>
    </source>
</evidence>
<evidence type="ECO:0000256" key="8">
    <source>
        <dbReference type="ARBA" id="ARBA00023170"/>
    </source>
</evidence>
<comment type="subcellular location">
    <subcellularLocation>
        <location evidence="1">Cell membrane</location>
        <topology evidence="1">Multi-pass membrane protein</topology>
    </subcellularLocation>
</comment>
<feature type="transmembrane region" description="Helical" evidence="10">
    <location>
        <begin position="142"/>
        <end position="166"/>
    </location>
</feature>
<feature type="non-terminal residue" evidence="11">
    <location>
        <position position="257"/>
    </location>
</feature>
<evidence type="ECO:0000256" key="3">
    <source>
        <dbReference type="ARBA" id="ARBA00022606"/>
    </source>
</evidence>
<keyword evidence="4 10" id="KW-0812">Transmembrane</keyword>
<dbReference type="GO" id="GO:0007165">
    <property type="term" value="P:signal transduction"/>
    <property type="evidence" value="ECO:0007669"/>
    <property type="project" value="UniProtKB-KW"/>
</dbReference>
<dbReference type="PANTHER" id="PTHR21137:SF35">
    <property type="entry name" value="ODORANT RECEPTOR 19A-RELATED"/>
    <property type="match status" value="1"/>
</dbReference>
<evidence type="ECO:0000313" key="11">
    <source>
        <dbReference type="EMBL" id="KAG8035183.1"/>
    </source>
</evidence>
<keyword evidence="6 10" id="KW-1133">Transmembrane helix</keyword>
<dbReference type="GO" id="GO:0005549">
    <property type="term" value="F:odorant binding"/>
    <property type="evidence" value="ECO:0007669"/>
    <property type="project" value="InterPro"/>
</dbReference>
<dbReference type="PANTHER" id="PTHR21137">
    <property type="entry name" value="ODORANT RECEPTOR"/>
    <property type="match status" value="1"/>
</dbReference>
<dbReference type="EMBL" id="JAAOIC020000064">
    <property type="protein sequence ID" value="KAG8035183.1"/>
    <property type="molecule type" value="Genomic_DNA"/>
</dbReference>
<reference evidence="11" key="2">
    <citation type="submission" date="2021-04" db="EMBL/GenBank/DDBJ databases">
        <title>Genome-wide patterns of bracovirus chromosomal integration into multiple host tissues during parasitism.</title>
        <authorList>
            <person name="Chebbi M.A.C."/>
        </authorList>
    </citation>
    <scope>NUCLEOTIDE SEQUENCE</scope>
    <source>
        <tissue evidence="11">Whole body</tissue>
    </source>
</reference>
<keyword evidence="9" id="KW-0807">Transducer</keyword>
<keyword evidence="12" id="KW-1185">Reference proteome</keyword>
<evidence type="ECO:0000256" key="10">
    <source>
        <dbReference type="SAM" id="Phobius"/>
    </source>
</evidence>
<keyword evidence="7 10" id="KW-0472">Membrane</keyword>
<dbReference type="OrthoDB" id="7663575at2759"/>
<dbReference type="GO" id="GO:0004984">
    <property type="term" value="F:olfactory receptor activity"/>
    <property type="evidence" value="ECO:0007669"/>
    <property type="project" value="InterPro"/>
</dbReference>
<evidence type="ECO:0000256" key="4">
    <source>
        <dbReference type="ARBA" id="ARBA00022692"/>
    </source>
</evidence>
<evidence type="ECO:0000256" key="1">
    <source>
        <dbReference type="ARBA" id="ARBA00004651"/>
    </source>
</evidence>
<dbReference type="InterPro" id="IPR004117">
    <property type="entry name" value="7tm6_olfct_rcpt"/>
</dbReference>
<evidence type="ECO:0000256" key="9">
    <source>
        <dbReference type="ARBA" id="ARBA00023224"/>
    </source>
</evidence>
<keyword evidence="2" id="KW-1003">Cell membrane</keyword>
<protein>
    <submittedName>
        <fullName evidence="11">Uncharacterized protein</fullName>
    </submittedName>
</protein>
<evidence type="ECO:0000256" key="6">
    <source>
        <dbReference type="ARBA" id="ARBA00022989"/>
    </source>
</evidence>
<proteinExistence type="predicted"/>
<dbReference type="GO" id="GO:0005886">
    <property type="term" value="C:plasma membrane"/>
    <property type="evidence" value="ECO:0007669"/>
    <property type="project" value="UniProtKB-SubCell"/>
</dbReference>